<accession>A0A344TRN7</accession>
<sequence>MIYCGKNILSTLIFSLILLEAVGQRVPLDSISKIRIDAPTAKDTAFGIKAKKVVPKTIYNFLFRDIYNSTTSGNTISEIEENPHKVFEGRWIRKIYVHSADVFGYSVYDTLRGPDNWLDRTGNRFHRSTREWVIRDNFLFFEEGDLIEPEKIKDNERYLRQQGIFHDVRIVIIPYKNAKDAVEVHVYTQDVWSLLPDGSASGLNNFSIGLEQRNFQGLGHSLKNSIAYNANEPRQRLEYSGRYIIPSYRKTFITGQGILNLQRDQKQLGFKVFRPFLTPEMKYAGSIEAGYNDLRLFEFTTDTLTGRSVRNYFWSQYVLFDAWVGRSFKIFFGNDQLRERARFVVALRHSRQTFYNRGKAVTDSTNQLFQNTRPTLFSFGFSNRRYKRDLLIYGFGRTEDVPLGEMAAFIYGSDPAELGTRKYVGLKFSKARYMKAGYLYSLVNLGTYFKGGTTEQGVFSTENNYFTPLHNLGQRWYARHFLNVKFGWGFNRFQNEYFNISGNEGIQGISSDELRGTRKLVVGVESVFFSPINFLGFRMAPFVFSNLGWTSFKGEPLLTTRPFHGYGIGFRFRNENLTFNTFQVRLSIYSGIPDIGQPFRAGFEGVTPLRLKDFDISAPEIIPFR</sequence>
<dbReference type="Gene3D" id="3.10.20.310">
    <property type="entry name" value="membrane protein fhac"/>
    <property type="match status" value="1"/>
</dbReference>
<dbReference type="EMBL" id="CP030850">
    <property type="protein sequence ID" value="AXE21308.1"/>
    <property type="molecule type" value="Genomic_DNA"/>
</dbReference>
<organism evidence="1 2">
    <name type="scientific">Runella rosea</name>
    <dbReference type="NCBI Taxonomy" id="2259595"/>
    <lineage>
        <taxon>Bacteria</taxon>
        <taxon>Pseudomonadati</taxon>
        <taxon>Bacteroidota</taxon>
        <taxon>Cytophagia</taxon>
        <taxon>Cytophagales</taxon>
        <taxon>Spirosomataceae</taxon>
        <taxon>Runella</taxon>
    </lineage>
</organism>
<name>A0A344TRN7_9BACT</name>
<dbReference type="RefSeq" id="WP_114070069.1">
    <property type="nucleotide sequence ID" value="NZ_CP030850.1"/>
</dbReference>
<dbReference type="Proteomes" id="UP000251993">
    <property type="component" value="Chromosome"/>
</dbReference>
<keyword evidence="2" id="KW-1185">Reference proteome</keyword>
<evidence type="ECO:0000313" key="1">
    <source>
        <dbReference type="EMBL" id="AXE21308.1"/>
    </source>
</evidence>
<evidence type="ECO:0000313" key="2">
    <source>
        <dbReference type="Proteomes" id="UP000251993"/>
    </source>
</evidence>
<dbReference type="KEGG" id="run:DR864_27995"/>
<gene>
    <name evidence="1" type="ORF">DR864_27995</name>
</gene>
<dbReference type="AlphaFoldDB" id="A0A344TRN7"/>
<protein>
    <recommendedName>
        <fullName evidence="3">Bacterial surface antigen (D15) domain-containing protein</fullName>
    </recommendedName>
</protein>
<reference evidence="1 2" key="1">
    <citation type="submission" date="2018-07" db="EMBL/GenBank/DDBJ databases">
        <title>Genome sequencing of Runella.</title>
        <authorList>
            <person name="Baek M.-G."/>
            <person name="Yi H."/>
        </authorList>
    </citation>
    <scope>NUCLEOTIDE SEQUENCE [LARGE SCALE GENOMIC DNA]</scope>
    <source>
        <strain evidence="1 2">HYN0085</strain>
    </source>
</reference>
<evidence type="ECO:0008006" key="3">
    <source>
        <dbReference type="Google" id="ProtNLM"/>
    </source>
</evidence>
<dbReference type="OrthoDB" id="609711at2"/>
<proteinExistence type="predicted"/>